<protein>
    <submittedName>
        <fullName evidence="3">Uncharacterized protein</fullName>
    </submittedName>
</protein>
<proteinExistence type="predicted"/>
<dbReference type="RefSeq" id="WP_166469752.1">
    <property type="nucleotide sequence ID" value="NZ_CP050066.2"/>
</dbReference>
<evidence type="ECO:0000313" key="3">
    <source>
        <dbReference type="EMBL" id="QIP10524.1"/>
    </source>
</evidence>
<dbReference type="Proteomes" id="UP000500895">
    <property type="component" value="Chromosome"/>
</dbReference>
<accession>A0A6G9ADX2</accession>
<feature type="chain" id="PRO_5026096014" evidence="2">
    <location>
        <begin position="26"/>
        <end position="119"/>
    </location>
</feature>
<keyword evidence="2" id="KW-0732">Signal</keyword>
<feature type="signal peptide" evidence="2">
    <location>
        <begin position="1"/>
        <end position="25"/>
    </location>
</feature>
<name>A0A6G9ADX2_9BRAD</name>
<sequence>MTPNSLIRIAAALIVLLNAATPVHAASCEDSIGRVQAQLDAAIEKNADANGWSPESLEALRGDQPTPRSLAQAEGARGAHLRLALDALDRARAAGGSGDIARCRRELSEATLLLQQEPQ</sequence>
<organism evidence="3 4">
    <name type="scientific">Bradyrhizobium symbiodeficiens</name>
    <dbReference type="NCBI Taxonomy" id="1404367"/>
    <lineage>
        <taxon>Bacteria</taxon>
        <taxon>Pseudomonadati</taxon>
        <taxon>Pseudomonadota</taxon>
        <taxon>Alphaproteobacteria</taxon>
        <taxon>Hyphomicrobiales</taxon>
        <taxon>Nitrobacteraceae</taxon>
        <taxon>Bradyrhizobium</taxon>
    </lineage>
</organism>
<evidence type="ECO:0000256" key="1">
    <source>
        <dbReference type="SAM" id="MobiDB-lite"/>
    </source>
</evidence>
<gene>
    <name evidence="3" type="ORF">HAV00_31665</name>
</gene>
<dbReference type="EMBL" id="CP050066">
    <property type="protein sequence ID" value="QIP10524.1"/>
    <property type="molecule type" value="Genomic_DNA"/>
</dbReference>
<dbReference type="AlphaFoldDB" id="A0A6G9ADX2"/>
<reference evidence="3 4" key="1">
    <citation type="journal article" date="2020" name="Int. J. Syst. Evol. Microbiol.">
        <title>Description and complete genome sequences of Bradyrhizobium symbiodeficiens sp. nov., a non-symbiotic bacterium associated with legumes native to Canada.</title>
        <authorList>
            <person name="Bromfield E.S.P."/>
            <person name="Cloutier S."/>
            <person name="Nguyen H.D.T."/>
        </authorList>
    </citation>
    <scope>NUCLEOTIDE SEQUENCE [LARGE SCALE GENOMIC DNA]</scope>
    <source>
        <strain evidence="3 4">101S1MB</strain>
    </source>
</reference>
<feature type="region of interest" description="Disordered" evidence="1">
    <location>
        <begin position="53"/>
        <end position="75"/>
    </location>
</feature>
<evidence type="ECO:0000313" key="4">
    <source>
        <dbReference type="Proteomes" id="UP000500895"/>
    </source>
</evidence>
<evidence type="ECO:0000256" key="2">
    <source>
        <dbReference type="SAM" id="SignalP"/>
    </source>
</evidence>